<proteinExistence type="predicted"/>
<accession>A0A4Q4STJ4</accession>
<evidence type="ECO:0000256" key="1">
    <source>
        <dbReference type="SAM" id="MobiDB-lite"/>
    </source>
</evidence>
<feature type="region of interest" description="Disordered" evidence="1">
    <location>
        <begin position="1"/>
        <end position="68"/>
    </location>
</feature>
<protein>
    <submittedName>
        <fullName evidence="2">Uncharacterized protein</fullName>
    </submittedName>
</protein>
<sequence length="121" mass="13194">MSTVSVTSDPPPTRGTMELRSTAKPRFADGSIRRSSTHAHNDVEVGPYREPVPPQHRVLPRPLERQQRDALAEVGGGALTEYQRPPSSVTARLPPVEHVPGRAEVVGRTDAGPSRRYEVPA</sequence>
<dbReference type="Proteomes" id="UP000293360">
    <property type="component" value="Unassembled WGS sequence"/>
</dbReference>
<gene>
    <name evidence="2" type="ORF">DL764_010006</name>
</gene>
<dbReference type="EMBL" id="QJNU01001099">
    <property type="protein sequence ID" value="RYO79615.1"/>
    <property type="molecule type" value="Genomic_DNA"/>
</dbReference>
<organism evidence="2 3">
    <name type="scientific">Monosporascus ibericus</name>
    <dbReference type="NCBI Taxonomy" id="155417"/>
    <lineage>
        <taxon>Eukaryota</taxon>
        <taxon>Fungi</taxon>
        <taxon>Dikarya</taxon>
        <taxon>Ascomycota</taxon>
        <taxon>Pezizomycotina</taxon>
        <taxon>Sordariomycetes</taxon>
        <taxon>Xylariomycetidae</taxon>
        <taxon>Xylariales</taxon>
        <taxon>Xylariales incertae sedis</taxon>
        <taxon>Monosporascus</taxon>
    </lineage>
</organism>
<dbReference type="AlphaFoldDB" id="A0A4Q4STJ4"/>
<evidence type="ECO:0000313" key="2">
    <source>
        <dbReference type="EMBL" id="RYO79615.1"/>
    </source>
</evidence>
<reference evidence="2 3" key="1">
    <citation type="submission" date="2018-06" db="EMBL/GenBank/DDBJ databases">
        <title>Complete Genomes of Monosporascus.</title>
        <authorList>
            <person name="Robinson A.J."/>
            <person name="Natvig D.O."/>
        </authorList>
    </citation>
    <scope>NUCLEOTIDE SEQUENCE [LARGE SCALE GENOMIC DNA]</scope>
    <source>
        <strain evidence="2 3">CBS 110550</strain>
    </source>
</reference>
<name>A0A4Q4STJ4_9PEZI</name>
<evidence type="ECO:0000313" key="3">
    <source>
        <dbReference type="Proteomes" id="UP000293360"/>
    </source>
</evidence>
<comment type="caution">
    <text evidence="2">The sequence shown here is derived from an EMBL/GenBank/DDBJ whole genome shotgun (WGS) entry which is preliminary data.</text>
</comment>
<keyword evidence="3" id="KW-1185">Reference proteome</keyword>